<evidence type="ECO:0000256" key="1">
    <source>
        <dbReference type="ARBA" id="ARBA00004651"/>
    </source>
</evidence>
<evidence type="ECO:0000256" key="3">
    <source>
        <dbReference type="ARBA" id="ARBA00022475"/>
    </source>
</evidence>
<dbReference type="OrthoDB" id="19135at2"/>
<evidence type="ECO:0000256" key="7">
    <source>
        <dbReference type="SAM" id="Phobius"/>
    </source>
</evidence>
<feature type="transmembrane region" description="Helical" evidence="7">
    <location>
        <begin position="125"/>
        <end position="142"/>
    </location>
</feature>
<proteinExistence type="inferred from homology"/>
<feature type="transmembrane region" description="Helical" evidence="7">
    <location>
        <begin position="92"/>
        <end position="113"/>
    </location>
</feature>
<dbReference type="InterPro" id="IPR050638">
    <property type="entry name" value="AA-Vitamin_Transporters"/>
</dbReference>
<evidence type="ECO:0000313" key="9">
    <source>
        <dbReference type="EMBL" id="SMD17249.1"/>
    </source>
</evidence>
<feature type="transmembrane region" description="Helical" evidence="7">
    <location>
        <begin position="35"/>
        <end position="53"/>
    </location>
</feature>
<keyword evidence="4 7" id="KW-0812">Transmembrane</keyword>
<evidence type="ECO:0000256" key="2">
    <source>
        <dbReference type="ARBA" id="ARBA00007362"/>
    </source>
</evidence>
<dbReference type="GO" id="GO:0005886">
    <property type="term" value="C:plasma membrane"/>
    <property type="evidence" value="ECO:0007669"/>
    <property type="project" value="UniProtKB-SubCell"/>
</dbReference>
<dbReference type="EMBL" id="FWXI01000049">
    <property type="protein sequence ID" value="SMD17249.1"/>
    <property type="molecule type" value="Genomic_DNA"/>
</dbReference>
<organism evidence="9 10">
    <name type="scientific">Sporomusa malonica</name>
    <dbReference type="NCBI Taxonomy" id="112901"/>
    <lineage>
        <taxon>Bacteria</taxon>
        <taxon>Bacillati</taxon>
        <taxon>Bacillota</taxon>
        <taxon>Negativicutes</taxon>
        <taxon>Selenomonadales</taxon>
        <taxon>Sporomusaceae</taxon>
        <taxon>Sporomusa</taxon>
    </lineage>
</organism>
<feature type="transmembrane region" description="Helical" evidence="7">
    <location>
        <begin position="7"/>
        <end position="23"/>
    </location>
</feature>
<feature type="transmembrane region" description="Helical" evidence="7">
    <location>
        <begin position="189"/>
        <end position="211"/>
    </location>
</feature>
<feature type="transmembrane region" description="Helical" evidence="7">
    <location>
        <begin position="231"/>
        <end position="250"/>
    </location>
</feature>
<dbReference type="InterPro" id="IPR000620">
    <property type="entry name" value="EamA_dom"/>
</dbReference>
<dbReference type="SUPFAM" id="SSF103481">
    <property type="entry name" value="Multidrug resistance efflux transporter EmrE"/>
    <property type="match status" value="2"/>
</dbReference>
<dbReference type="InterPro" id="IPR037185">
    <property type="entry name" value="EmrE-like"/>
</dbReference>
<evidence type="ECO:0000256" key="4">
    <source>
        <dbReference type="ARBA" id="ARBA00022692"/>
    </source>
</evidence>
<dbReference type="STRING" id="112901.SAMN04488500_1499"/>
<gene>
    <name evidence="9" type="ORF">SAMN04488500_1499</name>
</gene>
<protein>
    <submittedName>
        <fullName evidence="9">Permease of the drug/metabolite transporter (DMT) superfamily</fullName>
    </submittedName>
</protein>
<sequence length="324" mass="36444">MSYNTGVIYALTADLIWGLAFIIPKLLPSYSAVEITFGRYFIYGTFSLIMWFIRRRSIATNKVKSGIWLQALLFAFCGNVGYYLFLVFAIQLAGITISTLVIGMLPISVSLYGNWLFREFAFKKVFPSILLVLFGLIIINSSKLQGADTLSNNILGLFSGLTALMLWTWYGVANACFLKDNPGISSEDWSTITGVTTFVLLPFFLFIVNLIYLHSFSISHIFEWNENSWRFWVGSFVLGLFCSWGATIFWNKASNQLPTAVAGQLIVGETIFGLIYGYIFEHRLPYFIEVIGIIIIISGVLLSIHTINSVRGLIEHGYVQKEQG</sequence>
<dbReference type="Proteomes" id="UP000192738">
    <property type="component" value="Unassembled WGS sequence"/>
</dbReference>
<feature type="transmembrane region" description="Helical" evidence="7">
    <location>
        <begin position="286"/>
        <end position="304"/>
    </location>
</feature>
<dbReference type="Pfam" id="PF00892">
    <property type="entry name" value="EamA"/>
    <property type="match status" value="1"/>
</dbReference>
<keyword evidence="3" id="KW-1003">Cell membrane</keyword>
<comment type="similarity">
    <text evidence="2">Belongs to the EamA transporter family.</text>
</comment>
<evidence type="ECO:0000256" key="6">
    <source>
        <dbReference type="ARBA" id="ARBA00023136"/>
    </source>
</evidence>
<keyword evidence="10" id="KW-1185">Reference proteome</keyword>
<feature type="domain" description="EamA" evidence="8">
    <location>
        <begin position="5"/>
        <end position="140"/>
    </location>
</feature>
<evidence type="ECO:0000313" key="10">
    <source>
        <dbReference type="Proteomes" id="UP000192738"/>
    </source>
</evidence>
<reference evidence="9 10" key="1">
    <citation type="submission" date="2017-04" db="EMBL/GenBank/DDBJ databases">
        <authorList>
            <person name="Afonso C.L."/>
            <person name="Miller P.J."/>
            <person name="Scott M.A."/>
            <person name="Spackman E."/>
            <person name="Goraichik I."/>
            <person name="Dimitrov K.M."/>
            <person name="Suarez D.L."/>
            <person name="Swayne D.E."/>
        </authorList>
    </citation>
    <scope>NUCLEOTIDE SEQUENCE [LARGE SCALE GENOMIC DNA]</scope>
    <source>
        <strain evidence="9 10">DSM 5090</strain>
    </source>
</reference>
<comment type="subcellular location">
    <subcellularLocation>
        <location evidence="1">Cell membrane</location>
        <topology evidence="1">Multi-pass membrane protein</topology>
    </subcellularLocation>
</comment>
<feature type="transmembrane region" description="Helical" evidence="7">
    <location>
        <begin position="257"/>
        <end position="280"/>
    </location>
</feature>
<evidence type="ECO:0000256" key="5">
    <source>
        <dbReference type="ARBA" id="ARBA00022989"/>
    </source>
</evidence>
<dbReference type="RefSeq" id="WP_084578561.1">
    <property type="nucleotide sequence ID" value="NZ_CP155572.1"/>
</dbReference>
<evidence type="ECO:0000259" key="8">
    <source>
        <dbReference type="Pfam" id="PF00892"/>
    </source>
</evidence>
<feature type="transmembrane region" description="Helical" evidence="7">
    <location>
        <begin position="154"/>
        <end position="177"/>
    </location>
</feature>
<name>A0A1W2F5P7_9FIRM</name>
<keyword evidence="6 7" id="KW-0472">Membrane</keyword>
<accession>A0A1W2F5P7</accession>
<keyword evidence="5 7" id="KW-1133">Transmembrane helix</keyword>
<dbReference type="PANTHER" id="PTHR32322">
    <property type="entry name" value="INNER MEMBRANE TRANSPORTER"/>
    <property type="match status" value="1"/>
</dbReference>
<feature type="transmembrane region" description="Helical" evidence="7">
    <location>
        <begin position="65"/>
        <end position="86"/>
    </location>
</feature>
<dbReference type="PANTHER" id="PTHR32322:SF18">
    <property type="entry name" value="S-ADENOSYLMETHIONINE_S-ADENOSYLHOMOCYSTEINE TRANSPORTER"/>
    <property type="match status" value="1"/>
</dbReference>
<dbReference type="AlphaFoldDB" id="A0A1W2F5P7"/>